<dbReference type="OrthoDB" id="9805976at2"/>
<evidence type="ECO:0000313" key="3">
    <source>
        <dbReference type="Proteomes" id="UP000192790"/>
    </source>
</evidence>
<gene>
    <name evidence="2" type="ORF">SAMN02745168_2647</name>
</gene>
<dbReference type="Pfam" id="PF03358">
    <property type="entry name" value="FMN_red"/>
    <property type="match status" value="1"/>
</dbReference>
<dbReference type="AlphaFoldDB" id="A0A1W2C977"/>
<sequence>MKFCILSGSPRKNGNTAQLIRPFLEELDRHKVQHDQIWLHDKHIEPCVACRSCQKDWTIFGCRFQDDAQEIFDKVYGCDVMILATPIYCWYCTPPMKAILDRLMYGMNKYYGDEKGPSLWKGKKAAIITTCGYRPEKGADLFEEGIRRYCRHSQLDYIGMLAERDFGYKAEFITEEKKKHAGEFARRLIGTLSEA</sequence>
<evidence type="ECO:0000313" key="2">
    <source>
        <dbReference type="EMBL" id="SMC81837.1"/>
    </source>
</evidence>
<dbReference type="STRING" id="1122930.SAMN02745168_2647"/>
<dbReference type="InterPro" id="IPR050104">
    <property type="entry name" value="FMN-dep_NADH:Q_OxRdtase_AzoR1"/>
</dbReference>
<dbReference type="EMBL" id="FWXW01000008">
    <property type="protein sequence ID" value="SMC81837.1"/>
    <property type="molecule type" value="Genomic_DNA"/>
</dbReference>
<dbReference type="PANTHER" id="PTHR43741:SF4">
    <property type="entry name" value="FMN-DEPENDENT NADH:QUINONE OXIDOREDUCTASE"/>
    <property type="match status" value="1"/>
</dbReference>
<reference evidence="2 3" key="1">
    <citation type="submission" date="2017-04" db="EMBL/GenBank/DDBJ databases">
        <authorList>
            <person name="Afonso C.L."/>
            <person name="Miller P.J."/>
            <person name="Scott M.A."/>
            <person name="Spackman E."/>
            <person name="Goraichik I."/>
            <person name="Dimitrov K.M."/>
            <person name="Suarez D.L."/>
            <person name="Swayne D.E."/>
        </authorList>
    </citation>
    <scope>NUCLEOTIDE SEQUENCE [LARGE SCALE GENOMIC DNA]</scope>
    <source>
        <strain evidence="2 3">DSM 12816</strain>
    </source>
</reference>
<name>A0A1W2C977_9FIRM</name>
<evidence type="ECO:0000259" key="1">
    <source>
        <dbReference type="Pfam" id="PF03358"/>
    </source>
</evidence>
<dbReference type="SUPFAM" id="SSF52218">
    <property type="entry name" value="Flavoproteins"/>
    <property type="match status" value="1"/>
</dbReference>
<accession>A0A1W2C977</accession>
<protein>
    <submittedName>
        <fullName evidence="2">NADPH-dependent FMN reductase</fullName>
    </submittedName>
</protein>
<dbReference type="RefSeq" id="WP_084235321.1">
    <property type="nucleotide sequence ID" value="NZ_FWXW01000008.1"/>
</dbReference>
<feature type="domain" description="NADPH-dependent FMN reductase-like" evidence="1">
    <location>
        <begin position="1"/>
        <end position="133"/>
    </location>
</feature>
<dbReference type="GO" id="GO:0016491">
    <property type="term" value="F:oxidoreductase activity"/>
    <property type="evidence" value="ECO:0007669"/>
    <property type="project" value="InterPro"/>
</dbReference>
<dbReference type="PANTHER" id="PTHR43741">
    <property type="entry name" value="FMN-DEPENDENT NADH-AZOREDUCTASE 1"/>
    <property type="match status" value="1"/>
</dbReference>
<keyword evidence="3" id="KW-1185">Reference proteome</keyword>
<organism evidence="2 3">
    <name type="scientific">Papillibacter cinnamivorans DSM 12816</name>
    <dbReference type="NCBI Taxonomy" id="1122930"/>
    <lineage>
        <taxon>Bacteria</taxon>
        <taxon>Bacillati</taxon>
        <taxon>Bacillota</taxon>
        <taxon>Clostridia</taxon>
        <taxon>Eubacteriales</taxon>
        <taxon>Oscillospiraceae</taxon>
        <taxon>Papillibacter</taxon>
    </lineage>
</organism>
<dbReference type="InterPro" id="IPR005025">
    <property type="entry name" value="FMN_Rdtase-like_dom"/>
</dbReference>
<dbReference type="InterPro" id="IPR029039">
    <property type="entry name" value="Flavoprotein-like_sf"/>
</dbReference>
<proteinExistence type="predicted"/>
<dbReference type="Gene3D" id="3.40.50.360">
    <property type="match status" value="1"/>
</dbReference>
<dbReference type="Proteomes" id="UP000192790">
    <property type="component" value="Unassembled WGS sequence"/>
</dbReference>